<dbReference type="Proteomes" id="UP000198651">
    <property type="component" value="Chromosome I"/>
</dbReference>
<dbReference type="GO" id="GO:0005737">
    <property type="term" value="C:cytoplasm"/>
    <property type="evidence" value="ECO:0007669"/>
    <property type="project" value="UniProtKB-SubCell"/>
</dbReference>
<sequence>MSFNDLTSGVLAPREFNVVIEIPANSDPVKYEVDKESGTLRVDRFINVSMRYPMDYGYIPGTFSDDGDPLDVLVMCPAKLVHGCVLLCRAVGALNMTDESGEDTKIIALPCIKCAPMYSHIKRISDITESSKRELVHFFEHYKDLEEGKWVKISGFVDKEEAEKIISDSIL</sequence>
<evidence type="ECO:0000256" key="1">
    <source>
        <dbReference type="ARBA" id="ARBA00001946"/>
    </source>
</evidence>
<organism evidence="6 7">
    <name type="scientific">Candidatus Ichthyocystis hellenicum</name>
    <dbReference type="NCBI Taxonomy" id="1561003"/>
    <lineage>
        <taxon>Bacteria</taxon>
        <taxon>Pseudomonadati</taxon>
        <taxon>Pseudomonadota</taxon>
        <taxon>Betaproteobacteria</taxon>
        <taxon>Burkholderiales</taxon>
        <taxon>Candidatus Ichthyocystis</taxon>
    </lineage>
</organism>
<dbReference type="STRING" id="1561003.Ark11_1076"/>
<keyword evidence="7" id="KW-1185">Reference proteome</keyword>
<dbReference type="PATRIC" id="fig|1561003.3.peg.1104"/>
<keyword evidence="5" id="KW-0963">Cytoplasm</keyword>
<feature type="binding site" evidence="5">
    <location>
        <position position="66"/>
    </location>
    <ligand>
        <name>Mg(2+)</name>
        <dbReference type="ChEBI" id="CHEBI:18420"/>
        <label>1</label>
    </ligand>
</feature>
<dbReference type="PROSITE" id="PS00387">
    <property type="entry name" value="PPASE"/>
    <property type="match status" value="1"/>
</dbReference>
<dbReference type="Pfam" id="PF00719">
    <property type="entry name" value="Pyrophosphatase"/>
    <property type="match status" value="1"/>
</dbReference>
<comment type="subunit">
    <text evidence="5">Homohexamer.</text>
</comment>
<evidence type="ECO:0000256" key="2">
    <source>
        <dbReference type="ARBA" id="ARBA00022723"/>
    </source>
</evidence>
<dbReference type="GO" id="GO:0004427">
    <property type="term" value="F:inorganic diphosphate phosphatase activity"/>
    <property type="evidence" value="ECO:0007669"/>
    <property type="project" value="UniProtKB-UniRule"/>
</dbReference>
<dbReference type="AlphaFoldDB" id="A0A0S4M2N4"/>
<keyword evidence="3 5" id="KW-0378">Hydrolase</keyword>
<reference evidence="7" key="1">
    <citation type="submission" date="2015-11" db="EMBL/GenBank/DDBJ databases">
        <authorList>
            <person name="Seth-Smith H.M.B."/>
        </authorList>
    </citation>
    <scope>NUCLEOTIDE SEQUENCE [LARGE SCALE GENOMIC DNA]</scope>
    <source>
        <strain evidence="7">2013Ark11</strain>
    </source>
</reference>
<keyword evidence="4 5" id="KW-0460">Magnesium</keyword>
<evidence type="ECO:0000313" key="6">
    <source>
        <dbReference type="EMBL" id="CUT17889.1"/>
    </source>
</evidence>
<comment type="similarity">
    <text evidence="5">Belongs to the PPase family.</text>
</comment>
<dbReference type="NCBIfam" id="NF002317">
    <property type="entry name" value="PRK01250.1"/>
    <property type="match status" value="1"/>
</dbReference>
<dbReference type="EMBL" id="LN906597">
    <property type="protein sequence ID" value="CUT17889.1"/>
    <property type="molecule type" value="Genomic_DNA"/>
</dbReference>
<evidence type="ECO:0000256" key="3">
    <source>
        <dbReference type="ARBA" id="ARBA00022801"/>
    </source>
</evidence>
<dbReference type="GO" id="GO:0006796">
    <property type="term" value="P:phosphate-containing compound metabolic process"/>
    <property type="evidence" value="ECO:0007669"/>
    <property type="project" value="InterPro"/>
</dbReference>
<comment type="cofactor">
    <cofactor evidence="1 5">
        <name>Mg(2+)</name>
        <dbReference type="ChEBI" id="CHEBI:18420"/>
    </cofactor>
</comment>
<dbReference type="OrthoDB" id="5187599at2"/>
<proteinExistence type="inferred from homology"/>
<dbReference type="SUPFAM" id="SSF50324">
    <property type="entry name" value="Inorganic pyrophosphatase"/>
    <property type="match status" value="1"/>
</dbReference>
<evidence type="ECO:0000256" key="4">
    <source>
        <dbReference type="ARBA" id="ARBA00022842"/>
    </source>
</evidence>
<feature type="binding site" evidence="5">
    <location>
        <position position="71"/>
    </location>
    <ligand>
        <name>Mg(2+)</name>
        <dbReference type="ChEBI" id="CHEBI:18420"/>
        <label>1</label>
    </ligand>
</feature>
<evidence type="ECO:0000256" key="5">
    <source>
        <dbReference type="HAMAP-Rule" id="MF_00209"/>
    </source>
</evidence>
<feature type="binding site" evidence="5">
    <location>
        <position position="30"/>
    </location>
    <ligand>
        <name>substrate</name>
    </ligand>
</feature>
<feature type="binding site" evidence="5">
    <location>
        <position position="71"/>
    </location>
    <ligand>
        <name>Mg(2+)</name>
        <dbReference type="ChEBI" id="CHEBI:18420"/>
        <label>2</label>
    </ligand>
</feature>
<dbReference type="HAMAP" id="MF_00209">
    <property type="entry name" value="Inorganic_PPase"/>
    <property type="match status" value="1"/>
</dbReference>
<dbReference type="RefSeq" id="WP_092343867.1">
    <property type="nucleotide sequence ID" value="NZ_LN906597.1"/>
</dbReference>
<dbReference type="InterPro" id="IPR008162">
    <property type="entry name" value="Pyrophosphatase"/>
</dbReference>
<dbReference type="PANTHER" id="PTHR10286">
    <property type="entry name" value="INORGANIC PYROPHOSPHATASE"/>
    <property type="match status" value="1"/>
</dbReference>
<keyword evidence="2 5" id="KW-0479">Metal-binding</keyword>
<accession>A0A0S4M2N4</accession>
<protein>
    <recommendedName>
        <fullName evidence="5">Inorganic pyrophosphatase</fullName>
        <ecNumber evidence="5">3.6.1.1</ecNumber>
    </recommendedName>
    <alternativeName>
        <fullName evidence="5">Pyrophosphate phospho-hydrolase</fullName>
        <shortName evidence="5">PPase</shortName>
    </alternativeName>
</protein>
<gene>
    <name evidence="5 6" type="primary">ppa</name>
    <name evidence="6" type="ORF">Ark11_1076</name>
</gene>
<feature type="binding site" evidence="5">
    <location>
        <position position="44"/>
    </location>
    <ligand>
        <name>substrate</name>
    </ligand>
</feature>
<comment type="subcellular location">
    <subcellularLocation>
        <location evidence="5">Cytoplasm</location>
    </subcellularLocation>
</comment>
<dbReference type="GO" id="GO:0000287">
    <property type="term" value="F:magnesium ion binding"/>
    <property type="evidence" value="ECO:0007669"/>
    <property type="project" value="UniProtKB-UniRule"/>
</dbReference>
<feature type="binding site" evidence="5">
    <location>
        <position position="56"/>
    </location>
    <ligand>
        <name>substrate</name>
    </ligand>
</feature>
<evidence type="ECO:0000313" key="7">
    <source>
        <dbReference type="Proteomes" id="UP000198651"/>
    </source>
</evidence>
<feature type="binding site" evidence="5">
    <location>
        <position position="142"/>
    </location>
    <ligand>
        <name>substrate</name>
    </ligand>
</feature>
<dbReference type="EC" id="3.6.1.1" evidence="5"/>
<dbReference type="InterPro" id="IPR036649">
    <property type="entry name" value="Pyrophosphatase_sf"/>
</dbReference>
<comment type="catalytic activity">
    <reaction evidence="5">
        <text>diphosphate + H2O = 2 phosphate + H(+)</text>
        <dbReference type="Rhea" id="RHEA:24576"/>
        <dbReference type="ChEBI" id="CHEBI:15377"/>
        <dbReference type="ChEBI" id="CHEBI:15378"/>
        <dbReference type="ChEBI" id="CHEBI:33019"/>
        <dbReference type="ChEBI" id="CHEBI:43474"/>
        <dbReference type="EC" id="3.6.1.1"/>
    </reaction>
</comment>
<dbReference type="Gene3D" id="3.90.80.10">
    <property type="entry name" value="Inorganic pyrophosphatase"/>
    <property type="match status" value="1"/>
</dbReference>
<dbReference type="CDD" id="cd00412">
    <property type="entry name" value="pyrophosphatase"/>
    <property type="match status" value="1"/>
</dbReference>
<name>A0A0S4M2N4_9BURK</name>
<feature type="binding site" evidence="5">
    <location>
        <position position="103"/>
    </location>
    <ligand>
        <name>Mg(2+)</name>
        <dbReference type="ChEBI" id="CHEBI:18420"/>
        <label>1</label>
    </ligand>
</feature>
<comment type="function">
    <text evidence="5">Catalyzes the hydrolysis of inorganic pyrophosphate (PPi) forming two phosphate ions.</text>
</comment>